<accession>A0A1S9P7T5</accession>
<dbReference type="Proteomes" id="UP000189739">
    <property type="component" value="Unassembled WGS sequence"/>
</dbReference>
<name>A0A1S9P7T5_9SPHI</name>
<gene>
    <name evidence="1" type="ORF">BC343_15845</name>
</gene>
<evidence type="ECO:0000313" key="1">
    <source>
        <dbReference type="EMBL" id="OOQ57011.1"/>
    </source>
</evidence>
<proteinExistence type="predicted"/>
<sequence length="64" mass="7638">MYFFLFLNTITYPLVHFKKLLGTPVLSERKGEVYFRKRGHLSVKNTLFENNVIKPQKIDFYAIL</sequence>
<reference evidence="1 2" key="1">
    <citation type="submission" date="2016-07" db="EMBL/GenBank/DDBJ databases">
        <title>Genomic analysis of zinc-resistant bacterium Mucilaginibacter pedocola TBZ30.</title>
        <authorList>
            <person name="Huang J."/>
            <person name="Tang J."/>
        </authorList>
    </citation>
    <scope>NUCLEOTIDE SEQUENCE [LARGE SCALE GENOMIC DNA]</scope>
    <source>
        <strain evidence="1 2">TBZ30</strain>
    </source>
</reference>
<dbReference type="AlphaFoldDB" id="A0A1S9P7T5"/>
<comment type="caution">
    <text evidence="1">The sequence shown here is derived from an EMBL/GenBank/DDBJ whole genome shotgun (WGS) entry which is preliminary data.</text>
</comment>
<dbReference type="EMBL" id="MBTF01000037">
    <property type="protein sequence ID" value="OOQ57011.1"/>
    <property type="molecule type" value="Genomic_DNA"/>
</dbReference>
<organism evidence="1 2">
    <name type="scientific">Mucilaginibacter pedocola</name>
    <dbReference type="NCBI Taxonomy" id="1792845"/>
    <lineage>
        <taxon>Bacteria</taxon>
        <taxon>Pseudomonadati</taxon>
        <taxon>Bacteroidota</taxon>
        <taxon>Sphingobacteriia</taxon>
        <taxon>Sphingobacteriales</taxon>
        <taxon>Sphingobacteriaceae</taxon>
        <taxon>Mucilaginibacter</taxon>
    </lineage>
</organism>
<keyword evidence="2" id="KW-1185">Reference proteome</keyword>
<protein>
    <submittedName>
        <fullName evidence="1">Uncharacterized protein</fullName>
    </submittedName>
</protein>
<evidence type="ECO:0000313" key="2">
    <source>
        <dbReference type="Proteomes" id="UP000189739"/>
    </source>
</evidence>